<name>A0A9P8CB68_9HELO</name>
<sequence>MRLCAGRISLLLAKVHDLQEENRLLRARSRYGSLPDSRGFKQETLQRKIPLEIRKLIWQYTLPASRIIQFTVREDYDGSFFSGGTPPVALHICSESRQEALSVYRPFFAFDHDMESMSRPIYFSPARDILYFAERNALRDAQFIYRFPEIKEIRSIALHYDPYDHDLTESFDLRPFQNLTELILVERYFDEPVFEFRCCGSTTFFDLDYKWPPVFELMQRWEAVEEKFTEALREQCPKVTTPLVRRVRIGQMPQRPCYANLEYTRSEPPS</sequence>
<dbReference type="Pfam" id="PF20150">
    <property type="entry name" value="2EXR"/>
    <property type="match status" value="1"/>
</dbReference>
<evidence type="ECO:0000313" key="3">
    <source>
        <dbReference type="Proteomes" id="UP000887226"/>
    </source>
</evidence>
<dbReference type="OrthoDB" id="3473305at2759"/>
<evidence type="ECO:0000313" key="2">
    <source>
        <dbReference type="EMBL" id="KAG9240267.1"/>
    </source>
</evidence>
<protein>
    <recommendedName>
        <fullName evidence="1">2EXR domain-containing protein</fullName>
    </recommendedName>
</protein>
<proteinExistence type="predicted"/>
<accession>A0A9P8CB68</accession>
<dbReference type="AlphaFoldDB" id="A0A9P8CB68"/>
<gene>
    <name evidence="2" type="ORF">BJ878DRAFT_430662</name>
</gene>
<feature type="domain" description="2EXR" evidence="1">
    <location>
        <begin position="48"/>
        <end position="130"/>
    </location>
</feature>
<organism evidence="2 3">
    <name type="scientific">Calycina marina</name>
    <dbReference type="NCBI Taxonomy" id="1763456"/>
    <lineage>
        <taxon>Eukaryota</taxon>
        <taxon>Fungi</taxon>
        <taxon>Dikarya</taxon>
        <taxon>Ascomycota</taxon>
        <taxon>Pezizomycotina</taxon>
        <taxon>Leotiomycetes</taxon>
        <taxon>Helotiales</taxon>
        <taxon>Pezizellaceae</taxon>
        <taxon>Calycina</taxon>
    </lineage>
</organism>
<keyword evidence="3" id="KW-1185">Reference proteome</keyword>
<evidence type="ECO:0000259" key="1">
    <source>
        <dbReference type="Pfam" id="PF20150"/>
    </source>
</evidence>
<dbReference type="PANTHER" id="PTHR35910:SF6">
    <property type="entry name" value="2EXR DOMAIN-CONTAINING PROTEIN"/>
    <property type="match status" value="1"/>
</dbReference>
<dbReference type="Proteomes" id="UP000887226">
    <property type="component" value="Unassembled WGS sequence"/>
</dbReference>
<comment type="caution">
    <text evidence="2">The sequence shown here is derived from an EMBL/GenBank/DDBJ whole genome shotgun (WGS) entry which is preliminary data.</text>
</comment>
<dbReference type="EMBL" id="MU254511">
    <property type="protein sequence ID" value="KAG9240267.1"/>
    <property type="molecule type" value="Genomic_DNA"/>
</dbReference>
<reference evidence="2" key="1">
    <citation type="journal article" date="2021" name="IMA Fungus">
        <title>Genomic characterization of three marine fungi, including Emericellopsis atlantica sp. nov. with signatures of a generalist lifestyle and marine biomass degradation.</title>
        <authorList>
            <person name="Hagestad O.C."/>
            <person name="Hou L."/>
            <person name="Andersen J.H."/>
            <person name="Hansen E.H."/>
            <person name="Altermark B."/>
            <person name="Li C."/>
            <person name="Kuhnert E."/>
            <person name="Cox R.J."/>
            <person name="Crous P.W."/>
            <person name="Spatafora J.W."/>
            <person name="Lail K."/>
            <person name="Amirebrahimi M."/>
            <person name="Lipzen A."/>
            <person name="Pangilinan J."/>
            <person name="Andreopoulos W."/>
            <person name="Hayes R.D."/>
            <person name="Ng V."/>
            <person name="Grigoriev I.V."/>
            <person name="Jackson S.A."/>
            <person name="Sutton T.D.S."/>
            <person name="Dobson A.D.W."/>
            <person name="Rama T."/>
        </authorList>
    </citation>
    <scope>NUCLEOTIDE SEQUENCE</scope>
    <source>
        <strain evidence="2">TRa3180A</strain>
    </source>
</reference>
<dbReference type="InterPro" id="IPR045518">
    <property type="entry name" value="2EXR"/>
</dbReference>
<dbReference type="PANTHER" id="PTHR35910">
    <property type="entry name" value="2EXR DOMAIN-CONTAINING PROTEIN"/>
    <property type="match status" value="1"/>
</dbReference>